<keyword evidence="2" id="KW-1185">Reference proteome</keyword>
<comment type="caution">
    <text evidence="1">The sequence shown here is derived from an EMBL/GenBank/DDBJ whole genome shotgun (WGS) entry which is preliminary data.</text>
</comment>
<dbReference type="OrthoDB" id="9768066at2"/>
<dbReference type="PANTHER" id="PTHR30634:SF14">
    <property type="match status" value="1"/>
</dbReference>
<dbReference type="InterPro" id="IPR050458">
    <property type="entry name" value="LolB"/>
</dbReference>
<dbReference type="STRING" id="1703345.A3860_15295"/>
<sequence>MIHILGIRHHGPGSARNVAAFLESVKPDIVLVEGPPEADPLLQWVNHSELKPPVAILVYQPDNPQQSSFYPFAEFSPEWQAIAYARRNNIPVRFMDLPMGHQIGVWKEMKEQQEPPPAAADPSVNNNAFRNNEVVEAVAFRKDPISYLAEAAGYEDGEKWWEHMFEHRQDNEQVFEAVTEAMQVLRDTYPGKEDRIEQLREAWMRKTIRQAEKEMFQNIAVICGAWHAPALVSMPKQKEDNDLLKGLPKVKVECTWIPWTFSRLSYFSGYGAGIGSPGWYDHIWHFPKDDGTRWMAKVAQLFRTKQMDTSVAHVIEAVRLAESLASMRNLYKAGLEELNEAARTVLCNGENILMQLIHDELIVSNRIGEVPVEIPKPPLQLDIEKIQKKLRLPATADWKDYTLDLRKENDLERSIFLHRLQLLEIEWGERQDVSGKGTFKELWRLQWNPELSINIIEKGNWGNTVGEAAEKFVIDKASKADSLSTVTSLLENTIPAELHQAVEVCIQCINNLAAASGDVIQLMEVVPGLVQATRYGSVRKTDADLVLGIVNSMLTRICVSLPAACIAVSDDAAQKLLGLFFKLNDAVNVLQQSDITRQWQQTLQAITAAGNTTPVIAGYATRLLADYKLLEGDALVRVFHFAMSSATEPDKAAAWLEGFLKGSGTILLIDNDLWGLVNNWVGTLDEETFTRVLPLLRRTFAGFSSPERKKLGEKVKGGGGGGISVKRVAESGIQEERAKQGIPVILQLLGIKS</sequence>
<dbReference type="InterPro" id="IPR043737">
    <property type="entry name" value="DUF5682"/>
</dbReference>
<gene>
    <name evidence="1" type="ORF">A3860_15295</name>
</gene>
<protein>
    <submittedName>
        <fullName evidence="1">Uncharacterized protein</fullName>
    </submittedName>
</protein>
<evidence type="ECO:0000313" key="2">
    <source>
        <dbReference type="Proteomes" id="UP000192796"/>
    </source>
</evidence>
<dbReference type="PANTHER" id="PTHR30634">
    <property type="entry name" value="OUTER MEMBRANE LOLAB LIPOPROTEIN INSERTION APPARATUS"/>
    <property type="match status" value="1"/>
</dbReference>
<proteinExistence type="predicted"/>
<dbReference type="Proteomes" id="UP000192796">
    <property type="component" value="Unassembled WGS sequence"/>
</dbReference>
<evidence type="ECO:0000313" key="1">
    <source>
        <dbReference type="EMBL" id="OQP65953.1"/>
    </source>
</evidence>
<dbReference type="AlphaFoldDB" id="A0A1V9G5R1"/>
<name>A0A1V9G5R1_9BACT</name>
<accession>A0A1V9G5R1</accession>
<reference evidence="1 2" key="1">
    <citation type="submission" date="2016-03" db="EMBL/GenBank/DDBJ databases">
        <title>Niastella vici sp. nov., isolated from farmland soil.</title>
        <authorList>
            <person name="Chen L."/>
            <person name="Wang D."/>
            <person name="Yang S."/>
            <person name="Wang G."/>
        </authorList>
    </citation>
    <scope>NUCLEOTIDE SEQUENCE [LARGE SCALE GENOMIC DNA]</scope>
    <source>
        <strain evidence="1 2">DJ57</strain>
    </source>
</reference>
<dbReference type="RefSeq" id="WP_081145797.1">
    <property type="nucleotide sequence ID" value="NZ_LVYD01000013.1"/>
</dbReference>
<dbReference type="Pfam" id="PF18934">
    <property type="entry name" value="DUF5682"/>
    <property type="match status" value="1"/>
</dbReference>
<organism evidence="1 2">
    <name type="scientific">Niastella vici</name>
    <dbReference type="NCBI Taxonomy" id="1703345"/>
    <lineage>
        <taxon>Bacteria</taxon>
        <taxon>Pseudomonadati</taxon>
        <taxon>Bacteroidota</taxon>
        <taxon>Chitinophagia</taxon>
        <taxon>Chitinophagales</taxon>
        <taxon>Chitinophagaceae</taxon>
        <taxon>Niastella</taxon>
    </lineage>
</organism>
<dbReference type="EMBL" id="LVYD01000013">
    <property type="protein sequence ID" value="OQP65953.1"/>
    <property type="molecule type" value="Genomic_DNA"/>
</dbReference>